<name>A0AAW0S486_9HYPO</name>
<evidence type="ECO:0000313" key="2">
    <source>
        <dbReference type="EMBL" id="KAK8149040.1"/>
    </source>
</evidence>
<sequence length="1286" mass="144392">MFENPGFDFPWRKRCGNQDSPSHDLKILKTRQPPCVHAPGVSIPSGGILAAGDRSRGSGRGVRRTNAGVGRRHAAGRSHRSSAGRTDQNINDDNKDNHGKGSNDEDVDFDEGVDVEEDGAGPRLLACPFYKFDPARHFRCYRKYELKRYSDVKMHILRCHNLGTLYCSKCWRTWKNNEVLLWENHASQNPPCQFVPEPESLHSREATALEELNVKGLSEYDKWYRMWDMLFICHQRPPSPYVEPGFGEMLLLIGHSHDSVLRELPLLLLELGIQVDHQAVQYLGNRIDGIYRQSLFPGQSQSPRYRRQHALQQQQQQQQQEPQLQMQEPQLQQPQAAGVESTAINAIMPAQLSVNDMELYDVIRDMDGFMDEYNYQDAGLDDIMQFLGDSNSFAPESPPPPLPSSSKEDSLENPAAPQVPLPNVVRVRRWAPRIRSHPRSDYRRLRARHYRSSPPKKPFSITASKESQKDKSNSKYPALTGEDLFLLFLNRKYGLGQDMVYCLQMVPDEIKRAKISLGTGAAAESTTCQSSVVVGIDWPLRHFLKSQFVDEASRKQPFSSLITLTGFAADAQALTVGEYLSQTWPEIADKMLQLLPVLLDPCLGRTPLRQVSVTLDTFVRVYYGRDHILISGLGDESIITQILQAFTWISCTARAGPAIKGVWECIPIFGRVKAVEAQLATPVFVVHFLTRPIPLTARSGRCWQHMFQGAVLASGFPIPQRAAKGLGLEMPLNMMAELSGSRRVVEWNDKIFIKGYSTMLVAIKSLSNILIWHYYYARPGKRVSYVDCMQRVERVNMARFGSFRHVIGWCSSSRYCAGSPDANYKIDGSRLPRSSAGFFLDQVVISAGSMITGGAVLTPGVKELPPHLTRNGTIPQLKWLSKRYIVLWDEEVKRGWLVNGTSALLHIMRASLAQSEHDDSSACLMFDKNKMNNFPDKSYKHNTAMRVLIDQGNQGLVVYPDSISQTRKTSADSGNSTNTQTSTYFLFGDLAKKHFAALEQMIDYHSHLAGRDGINLKIRLRKHLEGWDFADLVNEIRPQPHVATIPTLGHGWVDFVRSIEAITLFGRKFGELLQPASRTGLCDRWSSLPQQDYLLAASVADLTSIMEQYGDPHAAPRELARNIIWHSPADTYAACPCKLSRASRHEKAAAYHVGPVQVLLPSGRLPPASGQRELEPDGAVAFGHNAIFGYRWPEKGTDEVPAKDFLVPLRNMLPVRLSKPQAESLDTLGNSETDVTSRIDSESSTSTPWVESPPSLRSSLRSLIPKRRSCTLQEENETVKKKLKTK</sequence>
<feature type="region of interest" description="Disordered" evidence="1">
    <location>
        <begin position="441"/>
        <end position="475"/>
    </location>
</feature>
<feature type="compositionally biased region" description="Basic residues" evidence="1">
    <location>
        <begin position="70"/>
        <end position="82"/>
    </location>
</feature>
<evidence type="ECO:0000313" key="3">
    <source>
        <dbReference type="Proteomes" id="UP001397290"/>
    </source>
</evidence>
<dbReference type="PANTHER" id="PTHR38166:SF1">
    <property type="entry name" value="C2H2-TYPE DOMAIN-CONTAINING PROTEIN"/>
    <property type="match status" value="1"/>
</dbReference>
<dbReference type="Proteomes" id="UP001397290">
    <property type="component" value="Unassembled WGS sequence"/>
</dbReference>
<feature type="region of interest" description="Disordered" evidence="1">
    <location>
        <begin position="388"/>
        <end position="419"/>
    </location>
</feature>
<feature type="compositionally biased region" description="Low complexity" evidence="1">
    <location>
        <begin position="1252"/>
        <end position="1263"/>
    </location>
</feature>
<feature type="region of interest" description="Disordered" evidence="1">
    <location>
        <begin position="311"/>
        <end position="337"/>
    </location>
</feature>
<dbReference type="PANTHER" id="PTHR38166">
    <property type="entry name" value="C2H2-TYPE DOMAIN-CONTAINING PROTEIN-RELATED"/>
    <property type="match status" value="1"/>
</dbReference>
<accession>A0AAW0S486</accession>
<feature type="region of interest" description="Disordered" evidence="1">
    <location>
        <begin position="1"/>
        <end position="25"/>
    </location>
</feature>
<dbReference type="EMBL" id="JAAHCF010000063">
    <property type="protein sequence ID" value="KAK8149040.1"/>
    <property type="molecule type" value="Genomic_DNA"/>
</dbReference>
<evidence type="ECO:0000256" key="1">
    <source>
        <dbReference type="SAM" id="MobiDB-lite"/>
    </source>
</evidence>
<feature type="region of interest" description="Disordered" evidence="1">
    <location>
        <begin position="38"/>
        <end position="109"/>
    </location>
</feature>
<feature type="compositionally biased region" description="Low complexity" evidence="1">
    <location>
        <begin position="311"/>
        <end position="335"/>
    </location>
</feature>
<protein>
    <submittedName>
        <fullName evidence="2">Uncharacterized protein</fullName>
    </submittedName>
</protein>
<organism evidence="2 3">
    <name type="scientific">Beauveria asiatica</name>
    <dbReference type="NCBI Taxonomy" id="1069075"/>
    <lineage>
        <taxon>Eukaryota</taxon>
        <taxon>Fungi</taxon>
        <taxon>Dikarya</taxon>
        <taxon>Ascomycota</taxon>
        <taxon>Pezizomycotina</taxon>
        <taxon>Sordariomycetes</taxon>
        <taxon>Hypocreomycetidae</taxon>
        <taxon>Hypocreales</taxon>
        <taxon>Cordycipitaceae</taxon>
        <taxon>Beauveria</taxon>
    </lineage>
</organism>
<feature type="compositionally biased region" description="Basic and acidic residues" evidence="1">
    <location>
        <begin position="92"/>
        <end position="103"/>
    </location>
</feature>
<keyword evidence="3" id="KW-1185">Reference proteome</keyword>
<feature type="region of interest" description="Disordered" evidence="1">
    <location>
        <begin position="1223"/>
        <end position="1286"/>
    </location>
</feature>
<gene>
    <name evidence="2" type="ORF">G3M48_008404</name>
</gene>
<proteinExistence type="predicted"/>
<reference evidence="2 3" key="1">
    <citation type="submission" date="2020-02" db="EMBL/GenBank/DDBJ databases">
        <title>Comparative genomics of the hypocrealean fungal genus Beauvera.</title>
        <authorList>
            <person name="Showalter D.N."/>
            <person name="Bushley K.E."/>
            <person name="Rehner S.A."/>
        </authorList>
    </citation>
    <scope>NUCLEOTIDE SEQUENCE [LARGE SCALE GENOMIC DNA]</scope>
    <source>
        <strain evidence="2 3">ARSEF4384</strain>
    </source>
</reference>
<comment type="caution">
    <text evidence="2">The sequence shown here is derived from an EMBL/GenBank/DDBJ whole genome shotgun (WGS) entry which is preliminary data.</text>
</comment>